<dbReference type="EMBL" id="SAEB01000003">
    <property type="protein sequence ID" value="RVD87219.1"/>
    <property type="molecule type" value="Genomic_DNA"/>
</dbReference>
<feature type="region of interest" description="Disordered" evidence="1">
    <location>
        <begin position="398"/>
        <end position="423"/>
    </location>
</feature>
<evidence type="ECO:0000313" key="2">
    <source>
        <dbReference type="EMBL" id="RVD87219.1"/>
    </source>
</evidence>
<evidence type="ECO:0000313" key="3">
    <source>
        <dbReference type="Proteomes" id="UP000283090"/>
    </source>
</evidence>
<name>A0A437A7Q7_ARTFL</name>
<dbReference type="Proteomes" id="UP000283090">
    <property type="component" value="Unassembled WGS sequence"/>
</dbReference>
<accession>A0A437A7Q7</accession>
<reference evidence="2 3" key="1">
    <citation type="submission" date="2019-01" db="EMBL/GenBank/DDBJ databases">
        <title>Intercellular communication is required for trap formation in the nematode-trapping fungus Duddingtonia flagrans.</title>
        <authorList>
            <person name="Youssar L."/>
            <person name="Wernet V."/>
            <person name="Hensel N."/>
            <person name="Hildebrandt H.-G."/>
            <person name="Fischer R."/>
        </authorList>
    </citation>
    <scope>NUCLEOTIDE SEQUENCE [LARGE SCALE GENOMIC DNA]</scope>
    <source>
        <strain evidence="2 3">CBS H-5679</strain>
    </source>
</reference>
<organism evidence="2 3">
    <name type="scientific">Arthrobotrys flagrans</name>
    <name type="common">Nematode-trapping fungus</name>
    <name type="synonym">Trichothecium flagrans</name>
    <dbReference type="NCBI Taxonomy" id="97331"/>
    <lineage>
        <taxon>Eukaryota</taxon>
        <taxon>Fungi</taxon>
        <taxon>Dikarya</taxon>
        <taxon>Ascomycota</taxon>
        <taxon>Pezizomycotina</taxon>
        <taxon>Orbiliomycetes</taxon>
        <taxon>Orbiliales</taxon>
        <taxon>Orbiliaceae</taxon>
        <taxon>Arthrobotrys</taxon>
    </lineage>
</organism>
<keyword evidence="3" id="KW-1185">Reference proteome</keyword>
<sequence length="423" mass="48384">MTAFLSRKAKAFQRILVFVGANETGGHAYLYRMLQATRHPLYIVYAVRRPTDGTLPFQSIQKNGEFQKALDDTNSSIFFYELPGVWIDFDAGRDWVTTARNPIIRCSKAHGERPISYLFVNGHENFGIQHNLDENKISRQLRLEKYWAPYKDALHTIARPDKDNPFDHQICFVTTKLFVTQMSAMLTALLPLVRNDGEGVVVLKTPRDGRLEIIGSRRMRADFVHPTPHFYQSAVLDVRSAADRLLKRKHPHEQPWPHQQDWLQLGDIFAKSAITMYKSFTPFENITFHRRSHDYDDIDGPVSLLLNPDVPRPTPAFDEDDLFSVSQHLISDVEDERMPGSLVRRTVNPYVLSHNQGRNTRSDWVTNRLTGQLRKVPGGGDPGLVRSVFPKMAIDEGGVPSRYTPFDQRNNPPIRNPTKGPKC</sequence>
<evidence type="ECO:0000256" key="1">
    <source>
        <dbReference type="SAM" id="MobiDB-lite"/>
    </source>
</evidence>
<protein>
    <submittedName>
        <fullName evidence="2">Uncharacterized protein</fullName>
    </submittedName>
</protein>
<proteinExistence type="predicted"/>
<comment type="caution">
    <text evidence="2">The sequence shown here is derived from an EMBL/GenBank/DDBJ whole genome shotgun (WGS) entry which is preliminary data.</text>
</comment>
<dbReference type="RefSeq" id="XP_067492763.1">
    <property type="nucleotide sequence ID" value="XM_067630084.1"/>
</dbReference>
<gene>
    <name evidence="2" type="ORF">DFL_001462</name>
</gene>
<dbReference type="GeneID" id="93583773"/>
<dbReference type="AlphaFoldDB" id="A0A437A7Q7"/>
<dbReference type="OrthoDB" id="5280798at2759"/>
<dbReference type="VEuPathDB" id="FungiDB:DFL_001462"/>